<comment type="subcellular location">
    <subcellularLocation>
        <location evidence="1">Cell membrane</location>
        <topology evidence="1">Multi-pass membrane protein</topology>
    </subcellularLocation>
</comment>
<dbReference type="AlphaFoldDB" id="A0A8T8K6C2"/>
<reference evidence="13" key="1">
    <citation type="submission" date="2020-07" db="EMBL/GenBank/DDBJ databases">
        <title>Methanobacterium. sp. MethCan genome.</title>
        <authorList>
            <person name="Postec A."/>
            <person name="Quemeneur M."/>
        </authorList>
    </citation>
    <scope>NUCLEOTIDE SEQUENCE</scope>
    <source>
        <strain evidence="13">MethCAN</strain>
    </source>
</reference>
<evidence type="ECO:0000256" key="6">
    <source>
        <dbReference type="ARBA" id="ARBA00022840"/>
    </source>
</evidence>
<organism evidence="13 14">
    <name type="scientific">Methanobacterium alkalithermotolerans</name>
    <dbReference type="NCBI Taxonomy" id="2731220"/>
    <lineage>
        <taxon>Archaea</taxon>
        <taxon>Methanobacteriati</taxon>
        <taxon>Methanobacteriota</taxon>
        <taxon>Methanomada group</taxon>
        <taxon>Methanobacteria</taxon>
        <taxon>Methanobacteriales</taxon>
        <taxon>Methanobacteriaceae</taxon>
        <taxon>Methanobacterium</taxon>
    </lineage>
</organism>
<evidence type="ECO:0000256" key="3">
    <source>
        <dbReference type="ARBA" id="ARBA00022553"/>
    </source>
</evidence>
<keyword evidence="8" id="KW-1278">Translocase</keyword>
<keyword evidence="10 11" id="KW-0472">Membrane</keyword>
<keyword evidence="5" id="KW-0547">Nucleotide-binding</keyword>
<dbReference type="GeneID" id="64821166"/>
<dbReference type="Pfam" id="PF00690">
    <property type="entry name" value="Cation_ATPase_N"/>
    <property type="match status" value="1"/>
</dbReference>
<dbReference type="PANTHER" id="PTHR43294">
    <property type="entry name" value="SODIUM/POTASSIUM-TRANSPORTING ATPASE SUBUNIT ALPHA"/>
    <property type="match status" value="1"/>
</dbReference>
<dbReference type="Gene3D" id="2.70.150.10">
    <property type="entry name" value="Calcium-transporting ATPase, cytoplasmic transduction domain A"/>
    <property type="match status" value="1"/>
</dbReference>
<dbReference type="InterPro" id="IPR059000">
    <property type="entry name" value="ATPase_P-type_domA"/>
</dbReference>
<dbReference type="Pfam" id="PF00122">
    <property type="entry name" value="E1-E2_ATPase"/>
    <property type="match status" value="1"/>
</dbReference>
<evidence type="ECO:0000256" key="11">
    <source>
        <dbReference type="SAM" id="Phobius"/>
    </source>
</evidence>
<dbReference type="GO" id="GO:0016887">
    <property type="term" value="F:ATP hydrolysis activity"/>
    <property type="evidence" value="ECO:0007669"/>
    <property type="project" value="InterPro"/>
</dbReference>
<keyword evidence="6" id="KW-0067">ATP-binding</keyword>
<dbReference type="InterPro" id="IPR004014">
    <property type="entry name" value="ATPase_P-typ_cation-transptr_N"/>
</dbReference>
<evidence type="ECO:0000256" key="8">
    <source>
        <dbReference type="ARBA" id="ARBA00022967"/>
    </source>
</evidence>
<dbReference type="Pfam" id="PF13246">
    <property type="entry name" value="Cation_ATPase"/>
    <property type="match status" value="1"/>
</dbReference>
<dbReference type="GO" id="GO:0005886">
    <property type="term" value="C:plasma membrane"/>
    <property type="evidence" value="ECO:0007669"/>
    <property type="project" value="UniProtKB-SubCell"/>
</dbReference>
<evidence type="ECO:0000313" key="14">
    <source>
        <dbReference type="Proteomes" id="UP000681041"/>
    </source>
</evidence>
<dbReference type="SFLD" id="SFLDG00002">
    <property type="entry name" value="C1.7:_P-type_atpase_like"/>
    <property type="match status" value="1"/>
</dbReference>
<evidence type="ECO:0000256" key="5">
    <source>
        <dbReference type="ARBA" id="ARBA00022741"/>
    </source>
</evidence>
<dbReference type="SUPFAM" id="SSF81665">
    <property type="entry name" value="Calcium ATPase, transmembrane domain M"/>
    <property type="match status" value="1"/>
</dbReference>
<dbReference type="FunFam" id="3.40.50.1000:FF:000028">
    <property type="entry name" value="Calcium-transporting P-type ATPase, putative"/>
    <property type="match status" value="1"/>
</dbReference>
<dbReference type="InterPro" id="IPR023299">
    <property type="entry name" value="ATPase_P-typ_cyto_dom_N"/>
</dbReference>
<evidence type="ECO:0000256" key="7">
    <source>
        <dbReference type="ARBA" id="ARBA00022842"/>
    </source>
</evidence>
<dbReference type="InterPro" id="IPR008250">
    <property type="entry name" value="ATPase_P-typ_transduc_dom_A_sf"/>
</dbReference>
<dbReference type="Pfam" id="PF00689">
    <property type="entry name" value="Cation_ATPase_C"/>
    <property type="match status" value="1"/>
</dbReference>
<keyword evidence="4 11" id="KW-0812">Transmembrane</keyword>
<dbReference type="InterPro" id="IPR036412">
    <property type="entry name" value="HAD-like_sf"/>
</dbReference>
<keyword evidence="14" id="KW-1185">Reference proteome</keyword>
<dbReference type="InterPro" id="IPR018303">
    <property type="entry name" value="ATPase_P-typ_P_site"/>
</dbReference>
<dbReference type="KEGG" id="meme:HYG87_10335"/>
<dbReference type="GO" id="GO:0005524">
    <property type="term" value="F:ATP binding"/>
    <property type="evidence" value="ECO:0007669"/>
    <property type="project" value="UniProtKB-KW"/>
</dbReference>
<dbReference type="PANTHER" id="PTHR43294:SF21">
    <property type="entry name" value="CATION TRANSPORTING ATPASE"/>
    <property type="match status" value="1"/>
</dbReference>
<dbReference type="EMBL" id="CP058560">
    <property type="protein sequence ID" value="QUH24124.1"/>
    <property type="molecule type" value="Genomic_DNA"/>
</dbReference>
<feature type="transmembrane region" description="Helical" evidence="11">
    <location>
        <begin position="58"/>
        <end position="76"/>
    </location>
</feature>
<feature type="transmembrane region" description="Helical" evidence="11">
    <location>
        <begin position="684"/>
        <end position="709"/>
    </location>
</feature>
<dbReference type="GO" id="GO:1902600">
    <property type="term" value="P:proton transmembrane transport"/>
    <property type="evidence" value="ECO:0007669"/>
    <property type="project" value="TreeGrafter"/>
</dbReference>
<evidence type="ECO:0000256" key="2">
    <source>
        <dbReference type="ARBA" id="ARBA00022475"/>
    </source>
</evidence>
<dbReference type="SUPFAM" id="SSF81653">
    <property type="entry name" value="Calcium ATPase, transduction domain A"/>
    <property type="match status" value="1"/>
</dbReference>
<keyword evidence="3" id="KW-0597">Phosphoprotein</keyword>
<dbReference type="RefSeq" id="WP_211533081.1">
    <property type="nucleotide sequence ID" value="NZ_CP058560.1"/>
</dbReference>
<feature type="transmembrane region" description="Helical" evidence="11">
    <location>
        <begin position="246"/>
        <end position="271"/>
    </location>
</feature>
<dbReference type="SMART" id="SM00831">
    <property type="entry name" value="Cation_ATPase_N"/>
    <property type="match status" value="1"/>
</dbReference>
<dbReference type="InterPro" id="IPR050510">
    <property type="entry name" value="Cation_transp_ATPase_P-type"/>
</dbReference>
<evidence type="ECO:0000256" key="9">
    <source>
        <dbReference type="ARBA" id="ARBA00022989"/>
    </source>
</evidence>
<dbReference type="InterPro" id="IPR023298">
    <property type="entry name" value="ATPase_P-typ_TM_dom_sf"/>
</dbReference>
<feature type="transmembrane region" description="Helical" evidence="11">
    <location>
        <begin position="798"/>
        <end position="820"/>
    </location>
</feature>
<dbReference type="InterPro" id="IPR001757">
    <property type="entry name" value="P_typ_ATPase"/>
</dbReference>
<proteinExistence type="predicted"/>
<dbReference type="Proteomes" id="UP000681041">
    <property type="component" value="Chromosome"/>
</dbReference>
<accession>A0A8T8K6C2</accession>
<evidence type="ECO:0000256" key="10">
    <source>
        <dbReference type="ARBA" id="ARBA00023136"/>
    </source>
</evidence>
<feature type="transmembrane region" description="Helical" evidence="11">
    <location>
        <begin position="721"/>
        <end position="739"/>
    </location>
</feature>
<dbReference type="Pfam" id="PF08282">
    <property type="entry name" value="Hydrolase_3"/>
    <property type="match status" value="1"/>
</dbReference>
<dbReference type="Gene3D" id="3.40.50.1000">
    <property type="entry name" value="HAD superfamily/HAD-like"/>
    <property type="match status" value="1"/>
</dbReference>
<gene>
    <name evidence="13" type="ORF">HYG87_10335</name>
</gene>
<dbReference type="InterPro" id="IPR006068">
    <property type="entry name" value="ATPase_P-typ_cation-transptr_C"/>
</dbReference>
<dbReference type="SUPFAM" id="SSF56784">
    <property type="entry name" value="HAD-like"/>
    <property type="match status" value="1"/>
</dbReference>
<evidence type="ECO:0000259" key="12">
    <source>
        <dbReference type="SMART" id="SM00831"/>
    </source>
</evidence>
<dbReference type="SFLD" id="SFLDS00003">
    <property type="entry name" value="Haloacid_Dehalogenase"/>
    <property type="match status" value="1"/>
</dbReference>
<name>A0A8T8K6C2_9EURY</name>
<dbReference type="PROSITE" id="PS00154">
    <property type="entry name" value="ATPASE_E1_E2"/>
    <property type="match status" value="1"/>
</dbReference>
<feature type="transmembrane region" description="Helical" evidence="11">
    <location>
        <begin position="277"/>
        <end position="300"/>
    </location>
</feature>
<feature type="domain" description="Cation-transporting P-type ATPase N-terminal" evidence="12">
    <location>
        <begin position="6"/>
        <end position="78"/>
    </location>
</feature>
<dbReference type="SUPFAM" id="SSF81660">
    <property type="entry name" value="Metal cation-transporting ATPase, ATP-binding domain N"/>
    <property type="match status" value="1"/>
</dbReference>
<dbReference type="GO" id="GO:1990573">
    <property type="term" value="P:potassium ion import across plasma membrane"/>
    <property type="evidence" value="ECO:0007669"/>
    <property type="project" value="TreeGrafter"/>
</dbReference>
<evidence type="ECO:0000313" key="13">
    <source>
        <dbReference type="EMBL" id="QUH24124.1"/>
    </source>
</evidence>
<evidence type="ECO:0000256" key="4">
    <source>
        <dbReference type="ARBA" id="ARBA00022692"/>
    </source>
</evidence>
<dbReference type="PRINTS" id="PR00119">
    <property type="entry name" value="CATATPASE"/>
</dbReference>
<sequence length="901" mass="98750">MADKINWYQLSAEETFKKLNTSIDGLTKKESLKRLEKYGYNEIKFKKPSPFRRLLKQLNNPLIYLLILVSIITAFLGEWVDTGVILGVVIVNTAIGFIQEGKAESSIEALEQMMVPECTVIRNGNKKKILARELAIGDVVLLESGSQVPADLRLFRSKNLHADEAALTGESVPVSKGIEAIETPDLPPADQKSMAFGGTFITQGSGGGIVVATGEYAEMGKIAEIMKETQEIMTPLTRKMEEFTKVIVIAILLVALVNFALSAWFGFGLIYSFMASASLAVAAIPEGLPAVLTVTLALGVKAMANRNALIRKLPSVESLGRTTVICSDKTGTLTKNQMTVVRIFSGGKTFKVTGSGYNPQGEITFENNPVKLSSENKELKYTLKAGLLCNNASLVEKDGFKVIGDPTEGSLIVSAAKADLTDKTLRLDEVPFESKQRYMATLHQGLDENIIYVKGSPEKIIKRSRNQLIKGEITDIQEDEIYAASNLMAKDSLRVLGFAYKVVDEHKTEINPDDIKDLTFLGLQGMIDPPREEVIDAIKKSKSAGIRTVMITGDHAKTAKAIAKQLGIGSKKEKVLTGKEISRMSPEELYEIVDKVSIYARVAPEHKYDITTQLQKKGEIVAVTGDGVNDAPALKAADIGIAMGITGTDVSKEASDMVLADDNFSSIVKAIEEGRFIFENIQKVILYALAANGGQSLIILGALILAPFISLFVVSLPLEPVQILWINLFDSIFLALPLIKEPKEANLLEKPPKDPDEKIVNWQFVRKVGLVSLAMAGAGLSIFYIYGSAAFTDPLNEFLLTQAQTAAFATVIMVHVFYLITARSIRESIFTFSPFSNKWSLLGIGITISSLLMIIYLPALQILFRTAPIPAEWWILILLFSLPGLILIEIEKFIARRRGWF</sequence>
<feature type="transmembrane region" description="Helical" evidence="11">
    <location>
        <begin position="871"/>
        <end position="888"/>
    </location>
</feature>
<keyword evidence="2" id="KW-1003">Cell membrane</keyword>
<keyword evidence="9 11" id="KW-1133">Transmembrane helix</keyword>
<dbReference type="SFLD" id="SFLDF00027">
    <property type="entry name" value="p-type_atpase"/>
    <property type="match status" value="1"/>
</dbReference>
<dbReference type="GO" id="GO:0006883">
    <property type="term" value="P:intracellular sodium ion homeostasis"/>
    <property type="evidence" value="ECO:0007669"/>
    <property type="project" value="TreeGrafter"/>
</dbReference>
<dbReference type="PRINTS" id="PR00120">
    <property type="entry name" value="HATPASE"/>
</dbReference>
<feature type="transmembrane region" description="Helical" evidence="11">
    <location>
        <begin position="768"/>
        <end position="786"/>
    </location>
</feature>
<dbReference type="InterPro" id="IPR044492">
    <property type="entry name" value="P_typ_ATPase_HD_dom"/>
</dbReference>
<dbReference type="NCBIfam" id="TIGR01494">
    <property type="entry name" value="ATPase_P-type"/>
    <property type="match status" value="2"/>
</dbReference>
<dbReference type="Gene3D" id="3.40.1110.10">
    <property type="entry name" value="Calcium-transporting ATPase, cytoplasmic domain N"/>
    <property type="match status" value="1"/>
</dbReference>
<dbReference type="InterPro" id="IPR023214">
    <property type="entry name" value="HAD_sf"/>
</dbReference>
<dbReference type="GO" id="GO:0030007">
    <property type="term" value="P:intracellular potassium ion homeostasis"/>
    <property type="evidence" value="ECO:0007669"/>
    <property type="project" value="TreeGrafter"/>
</dbReference>
<evidence type="ECO:0000256" key="1">
    <source>
        <dbReference type="ARBA" id="ARBA00004651"/>
    </source>
</evidence>
<feature type="transmembrane region" description="Helical" evidence="11">
    <location>
        <begin position="82"/>
        <end position="98"/>
    </location>
</feature>
<dbReference type="FunFam" id="2.70.150.10:FF:000160">
    <property type="entry name" value="Sarcoplasmic/endoplasmic reticulum calcium ATPase 1"/>
    <property type="match status" value="1"/>
</dbReference>
<protein>
    <submittedName>
        <fullName evidence="13">HAD-IC family P-type ATPase</fullName>
    </submittedName>
</protein>
<feature type="transmembrane region" description="Helical" evidence="11">
    <location>
        <begin position="841"/>
        <end position="859"/>
    </location>
</feature>
<dbReference type="Gene3D" id="1.20.1110.10">
    <property type="entry name" value="Calcium-transporting ATPase, transmembrane domain"/>
    <property type="match status" value="1"/>
</dbReference>
<keyword evidence="7" id="KW-0460">Magnesium</keyword>
<dbReference type="OrthoDB" id="8588at2157"/>
<dbReference type="GO" id="GO:0005391">
    <property type="term" value="F:P-type sodium:potassium-exchanging transporter activity"/>
    <property type="evidence" value="ECO:0007669"/>
    <property type="project" value="TreeGrafter"/>
</dbReference>
<dbReference type="GO" id="GO:0036376">
    <property type="term" value="P:sodium ion export across plasma membrane"/>
    <property type="evidence" value="ECO:0007669"/>
    <property type="project" value="TreeGrafter"/>
</dbReference>